<proteinExistence type="predicted"/>
<dbReference type="Proteomes" id="UP000026962">
    <property type="component" value="Chromosome 1"/>
</dbReference>
<name>A0A0E0JR56_ORYPU</name>
<sequence>MATLDVLVWGRGDPFFSLTLSLSNPITWMELKHTGGQDSVWMANRRRDVGAVAARRSKNYKRRPSLRAGNSDACEHRFSPWGFVVFSLLSQWDLQVKTTSWFSRTGGDGALSVVSSLEQ</sequence>
<dbReference type="AlphaFoldDB" id="A0A0E0JR56"/>
<dbReference type="EnsemblPlants" id="OPUNC01G36450.1">
    <property type="protein sequence ID" value="OPUNC01G36450.1"/>
    <property type="gene ID" value="OPUNC01G36450"/>
</dbReference>
<accession>A0A0E0JR56</accession>
<reference evidence="1" key="1">
    <citation type="submission" date="2015-04" db="UniProtKB">
        <authorList>
            <consortium name="EnsemblPlants"/>
        </authorList>
    </citation>
    <scope>IDENTIFICATION</scope>
</reference>
<evidence type="ECO:0000313" key="2">
    <source>
        <dbReference type="Proteomes" id="UP000026962"/>
    </source>
</evidence>
<keyword evidence="2" id="KW-1185">Reference proteome</keyword>
<dbReference type="HOGENOM" id="CLU_2065300_0_0_1"/>
<dbReference type="Gramene" id="OPUNC01G36450.1">
    <property type="protein sequence ID" value="OPUNC01G36450.1"/>
    <property type="gene ID" value="OPUNC01G36450"/>
</dbReference>
<protein>
    <submittedName>
        <fullName evidence="1">Uncharacterized protein</fullName>
    </submittedName>
</protein>
<evidence type="ECO:0000313" key="1">
    <source>
        <dbReference type="EnsemblPlants" id="OPUNC01G36450.1"/>
    </source>
</evidence>
<organism evidence="1">
    <name type="scientific">Oryza punctata</name>
    <name type="common">Red rice</name>
    <dbReference type="NCBI Taxonomy" id="4537"/>
    <lineage>
        <taxon>Eukaryota</taxon>
        <taxon>Viridiplantae</taxon>
        <taxon>Streptophyta</taxon>
        <taxon>Embryophyta</taxon>
        <taxon>Tracheophyta</taxon>
        <taxon>Spermatophyta</taxon>
        <taxon>Magnoliopsida</taxon>
        <taxon>Liliopsida</taxon>
        <taxon>Poales</taxon>
        <taxon>Poaceae</taxon>
        <taxon>BOP clade</taxon>
        <taxon>Oryzoideae</taxon>
        <taxon>Oryzeae</taxon>
        <taxon>Oryzinae</taxon>
        <taxon>Oryza</taxon>
    </lineage>
</organism>
<dbReference type="OMA" id="WMANRRR"/>
<reference evidence="1" key="2">
    <citation type="submission" date="2018-05" db="EMBL/GenBank/DDBJ databases">
        <title>OpunRS2 (Oryza punctata Reference Sequence Version 2).</title>
        <authorList>
            <person name="Zhang J."/>
            <person name="Kudrna D."/>
            <person name="Lee S."/>
            <person name="Talag J."/>
            <person name="Welchert J."/>
            <person name="Wing R.A."/>
        </authorList>
    </citation>
    <scope>NUCLEOTIDE SEQUENCE [LARGE SCALE GENOMIC DNA]</scope>
</reference>